<name>A0A1Y5F5P4_9BACT</name>
<keyword evidence="3" id="KW-1133">Transmembrane helix</keyword>
<proteinExistence type="predicted"/>
<dbReference type="InterPro" id="IPR007452">
    <property type="entry name" value="TamB_C"/>
</dbReference>
<evidence type="ECO:0000313" key="7">
    <source>
        <dbReference type="Proteomes" id="UP000196531"/>
    </source>
</evidence>
<comment type="subcellular location">
    <subcellularLocation>
        <location evidence="1">Membrane</location>
        <topology evidence="1">Single-pass membrane protein</topology>
    </subcellularLocation>
</comment>
<evidence type="ECO:0000259" key="5">
    <source>
        <dbReference type="Pfam" id="PF04357"/>
    </source>
</evidence>
<dbReference type="Proteomes" id="UP000196531">
    <property type="component" value="Unassembled WGS sequence"/>
</dbReference>
<evidence type="ECO:0000256" key="4">
    <source>
        <dbReference type="ARBA" id="ARBA00023136"/>
    </source>
</evidence>
<dbReference type="Pfam" id="PF04357">
    <property type="entry name" value="TamB"/>
    <property type="match status" value="1"/>
</dbReference>
<dbReference type="GO" id="GO:0009306">
    <property type="term" value="P:protein secretion"/>
    <property type="evidence" value="ECO:0007669"/>
    <property type="project" value="InterPro"/>
</dbReference>
<organism evidence="6 7">
    <name type="scientific">Halobacteriovorax marinus</name>
    <dbReference type="NCBI Taxonomy" id="97084"/>
    <lineage>
        <taxon>Bacteria</taxon>
        <taxon>Pseudomonadati</taxon>
        <taxon>Bdellovibrionota</taxon>
        <taxon>Bacteriovoracia</taxon>
        <taxon>Bacteriovoracales</taxon>
        <taxon>Halobacteriovoraceae</taxon>
        <taxon>Halobacteriovorax</taxon>
    </lineage>
</organism>
<keyword evidence="4" id="KW-0472">Membrane</keyword>
<protein>
    <recommendedName>
        <fullName evidence="5">Translocation and assembly module TamB C-terminal domain-containing protein</fullName>
    </recommendedName>
</protein>
<comment type="caution">
    <text evidence="6">The sequence shown here is derived from an EMBL/GenBank/DDBJ whole genome shotgun (WGS) entry which is preliminary data.</text>
</comment>
<feature type="domain" description="Translocation and assembly module TamB C-terminal" evidence="5">
    <location>
        <begin position="939"/>
        <end position="1287"/>
    </location>
</feature>
<keyword evidence="2" id="KW-0812">Transmembrane</keyword>
<evidence type="ECO:0000313" key="6">
    <source>
        <dbReference type="EMBL" id="OUR93072.1"/>
    </source>
</evidence>
<sequence>MLAYRINKTISRQTSFDISFSHIEIDMFPPATYLKNVSIRNRLASPQIEIEAGSLSLSFGLSDFFSNRFSVQKVGIEDANILIKGIKKKGQQKIEYNEIFPKLKNILQVALPVKIGGVHIKRSYVESEFITGYFEYCDVIVYKSVLEANIKAHALKVDKSLIKDSEYRSFDYVTLGFHLNEEKLLLKKGEIWKDSQRVIVDGALLFKKNLEFNGSVYLRGLIEKIKYINTHKYLKDVGLKGVFEFKSEVKSDLTKSFEIDGSLRLIDFRSEYANVDNVYTEFTVNEDNLIIDQLMVEDGKGIIELEDKIVAYNFKDKKISNDFANFKVSRFKTNSILYSIRDKLSILKGDVTGQVSVQWDDDNVNFDIKKDSKLENFVLDVGAESPILKNKEVKIESGFVQVLPTGEVYLGFDLRVGDYSFLKADGFIGSKKIDIKVTDSEIDLAEVGPISGLQLYGKGPFLMNISGGGKDVVFDFKVDFVDVDILDYQIKKLKGDISLDLRDLVLSISNTLGRFSNTKYTSDGYINFKDGKINLSIDLLQTDLEDSLIIFKPLVKAVSFMDSPHLGFTYKAKVKINGDLNPEGIRVYGIVDGSDLKIFKEKSESLSFNFEFLDNVLKVDKLKMRHGSSKVLGKASVNTKSQYFEYDAKIIDGQLEDLETYRILNLGFASEFAGEFYGNGTFDDFSTRSHVKFTNSFLGNVQVPESFITIYNNSKEVFSSGNFLGDRVTYNLYLNFDDKTKQKSYLNSFLDFRDIRELISVISNHNMELPNISGKTRGSFTSSFSMFNLSDLSLNLVLSEFEFTKGSKSLFIDGEKALFNMVDGEIKEVDFRLISDSDDYLVLNGKGSLKDNIVISEKFKIDASFLELLSSKISKSTGLIKGQGNLKGSVKNLTYDHSFSGEDIFLKIIGVPSSFSSLGFDILLDQNSILVNKLDGYFGKGEINGSGLIKLVLPYPVVDLSLEFTNSYIPLFKKSGVLLSGNARVEGSDFPYLLSGSITVLNGTINDELQDLSPPSVSGRGVYQKYVPESKFDNRFDYFDLDLSIGFDKPIVVRNLLADLRLVGSGRIKGKVYKPSINGVVEVVPGLSKLLFKGNEFVIKEGSLSFSEDKGLIPELRFNGNSSINQYNINLDVYGLANDPQLSVTSDPFLKQEDIFSLLTLGFTSEISEELEEKDRRSATTLGIGTLLFDQLLKNQGLSSNLGLKLSVLPEFEENESSLLKGKSGVSDTGSSRYKSATKIKLEKKISKDVDLSLASTVGGSAEQKQEMNVNYNILKNVSLEGVYEINSASEEQSKDPTSFGIDLKIQWTY</sequence>
<gene>
    <name evidence="6" type="ORF">A9Q84_21450</name>
</gene>
<dbReference type="EMBL" id="MAAO01000016">
    <property type="protein sequence ID" value="OUR93072.1"/>
    <property type="molecule type" value="Genomic_DNA"/>
</dbReference>
<dbReference type="GO" id="GO:0005886">
    <property type="term" value="C:plasma membrane"/>
    <property type="evidence" value="ECO:0007669"/>
    <property type="project" value="InterPro"/>
</dbReference>
<reference evidence="7" key="1">
    <citation type="journal article" date="2017" name="Proc. Natl. Acad. Sci. U.S.A.">
        <title>Simulation of Deepwater Horizon oil plume reveals substrate specialization within a complex community of hydrocarbon-degraders.</title>
        <authorList>
            <person name="Hu P."/>
            <person name="Dubinsky E.A."/>
            <person name="Probst A.J."/>
            <person name="Wang J."/>
            <person name="Sieber C.M.K."/>
            <person name="Tom L.M."/>
            <person name="Gardinali P."/>
            <person name="Banfield J.F."/>
            <person name="Atlas R.M."/>
            <person name="Andersen G.L."/>
        </authorList>
    </citation>
    <scope>NUCLEOTIDE SEQUENCE [LARGE SCALE GENOMIC DNA]</scope>
</reference>
<accession>A0A1Y5F5P4</accession>
<evidence type="ECO:0000256" key="2">
    <source>
        <dbReference type="ARBA" id="ARBA00022692"/>
    </source>
</evidence>
<evidence type="ECO:0000256" key="3">
    <source>
        <dbReference type="ARBA" id="ARBA00022989"/>
    </source>
</evidence>
<evidence type="ECO:0000256" key="1">
    <source>
        <dbReference type="ARBA" id="ARBA00004167"/>
    </source>
</evidence>